<evidence type="ECO:0000313" key="3">
    <source>
        <dbReference type="EMBL" id="TDD92926.1"/>
    </source>
</evidence>
<dbReference type="PANTHER" id="PTHR42964">
    <property type="entry name" value="ENOYL-COA HYDRATASE"/>
    <property type="match status" value="1"/>
</dbReference>
<dbReference type="PROSITE" id="PS00166">
    <property type="entry name" value="ENOYL_COA_HYDRATASE"/>
    <property type="match status" value="1"/>
</dbReference>
<dbReference type="InterPro" id="IPR018376">
    <property type="entry name" value="Enoyl-CoA_hyd/isom_CS"/>
</dbReference>
<dbReference type="Proteomes" id="UP000295578">
    <property type="component" value="Unassembled WGS sequence"/>
</dbReference>
<dbReference type="Pfam" id="PF00378">
    <property type="entry name" value="ECH_1"/>
    <property type="match status" value="1"/>
</dbReference>
<protein>
    <submittedName>
        <fullName evidence="3">Enoyl-CoA hydratase/isomerase family protein</fullName>
    </submittedName>
</protein>
<dbReference type="Gene3D" id="3.90.226.10">
    <property type="entry name" value="2-enoyl-CoA Hydratase, Chain A, domain 1"/>
    <property type="match status" value="1"/>
</dbReference>
<keyword evidence="3" id="KW-0413">Isomerase</keyword>
<name>A0A4R5C3G5_9ACTN</name>
<dbReference type="OrthoDB" id="370015at2"/>
<reference evidence="3 4" key="1">
    <citation type="submission" date="2019-03" db="EMBL/GenBank/DDBJ databases">
        <title>Draft genome sequences of novel Actinobacteria.</title>
        <authorList>
            <person name="Sahin N."/>
            <person name="Ay H."/>
            <person name="Saygin H."/>
        </authorList>
    </citation>
    <scope>NUCLEOTIDE SEQUENCE [LARGE SCALE GENOMIC DNA]</scope>
    <source>
        <strain evidence="3 4">DSM 45941</strain>
    </source>
</reference>
<dbReference type="CDD" id="cd06558">
    <property type="entry name" value="crotonase-like"/>
    <property type="match status" value="1"/>
</dbReference>
<accession>A0A4R5C3G5</accession>
<evidence type="ECO:0000256" key="2">
    <source>
        <dbReference type="RuleBase" id="RU003707"/>
    </source>
</evidence>
<dbReference type="SUPFAM" id="SSF52096">
    <property type="entry name" value="ClpP/crotonase"/>
    <property type="match status" value="1"/>
</dbReference>
<dbReference type="InterPro" id="IPR051683">
    <property type="entry name" value="Enoyl-CoA_Hydratase/Isomerase"/>
</dbReference>
<sequence>MGIPIPRPDETGPVRVDRRGTSLHLVLDDEENRNRLSTRVLRTLRLALPAASGTVDEGVRLVVLESSSRRVFSAGADLSEMSTLTSPRDLEELTRALPALAEAMRRCPVPVLARVDGLCLAGGVGLVLAADIAVCADTAQFGLTEVDVGLWPFIVSALLMPHCSPKRAMDLMLSAEWIDAATACELGMVSRVVDADELDTEMERLIATISQKPATAVRLGKSAFHTMWSLPPDRALEYARQRLAASLGHAAVRRRIAAFQSTASGGSARARRSRAP</sequence>
<dbReference type="GO" id="GO:0016853">
    <property type="term" value="F:isomerase activity"/>
    <property type="evidence" value="ECO:0007669"/>
    <property type="project" value="UniProtKB-KW"/>
</dbReference>
<dbReference type="PANTHER" id="PTHR42964:SF1">
    <property type="entry name" value="POLYKETIDE BIOSYNTHESIS ENOYL-COA HYDRATASE PKSH-RELATED"/>
    <property type="match status" value="1"/>
</dbReference>
<comment type="caution">
    <text evidence="3">The sequence shown here is derived from an EMBL/GenBank/DDBJ whole genome shotgun (WGS) entry which is preliminary data.</text>
</comment>
<keyword evidence="4" id="KW-1185">Reference proteome</keyword>
<dbReference type="InterPro" id="IPR001753">
    <property type="entry name" value="Enoyl-CoA_hydra/iso"/>
</dbReference>
<dbReference type="AlphaFoldDB" id="A0A4R5C3G5"/>
<dbReference type="InterPro" id="IPR029045">
    <property type="entry name" value="ClpP/crotonase-like_dom_sf"/>
</dbReference>
<dbReference type="RefSeq" id="WP_132192444.1">
    <property type="nucleotide sequence ID" value="NZ_SMKY01000001.1"/>
</dbReference>
<organism evidence="3 4">
    <name type="scientific">Actinomadura darangshiensis</name>
    <dbReference type="NCBI Taxonomy" id="705336"/>
    <lineage>
        <taxon>Bacteria</taxon>
        <taxon>Bacillati</taxon>
        <taxon>Actinomycetota</taxon>
        <taxon>Actinomycetes</taxon>
        <taxon>Streptosporangiales</taxon>
        <taxon>Thermomonosporaceae</taxon>
        <taxon>Actinomadura</taxon>
    </lineage>
</organism>
<proteinExistence type="inferred from homology"/>
<evidence type="ECO:0000256" key="1">
    <source>
        <dbReference type="ARBA" id="ARBA00005254"/>
    </source>
</evidence>
<dbReference type="EMBL" id="SMKY01000001">
    <property type="protein sequence ID" value="TDD92926.1"/>
    <property type="molecule type" value="Genomic_DNA"/>
</dbReference>
<comment type="similarity">
    <text evidence="1 2">Belongs to the enoyl-CoA hydratase/isomerase family.</text>
</comment>
<gene>
    <name evidence="3" type="ORF">E1293_00165</name>
</gene>
<evidence type="ECO:0000313" key="4">
    <source>
        <dbReference type="Proteomes" id="UP000295578"/>
    </source>
</evidence>